<evidence type="ECO:0000313" key="1">
    <source>
        <dbReference type="EMBL" id="MBW0501564.1"/>
    </source>
</evidence>
<protein>
    <submittedName>
        <fullName evidence="1">Uncharacterized protein</fullName>
    </submittedName>
</protein>
<dbReference type="AlphaFoldDB" id="A0A9Q3HGB9"/>
<dbReference type="EMBL" id="AVOT02016390">
    <property type="protein sequence ID" value="MBW0501564.1"/>
    <property type="molecule type" value="Genomic_DNA"/>
</dbReference>
<evidence type="ECO:0000313" key="2">
    <source>
        <dbReference type="Proteomes" id="UP000765509"/>
    </source>
</evidence>
<keyword evidence="2" id="KW-1185">Reference proteome</keyword>
<dbReference type="Proteomes" id="UP000765509">
    <property type="component" value="Unassembled WGS sequence"/>
</dbReference>
<accession>A0A9Q3HGB9</accession>
<proteinExistence type="predicted"/>
<reference evidence="1" key="1">
    <citation type="submission" date="2021-03" db="EMBL/GenBank/DDBJ databases">
        <title>Draft genome sequence of rust myrtle Austropuccinia psidii MF-1, a brazilian biotype.</title>
        <authorList>
            <person name="Quecine M.C."/>
            <person name="Pachon D.M.R."/>
            <person name="Bonatelli M.L."/>
            <person name="Correr F.H."/>
            <person name="Franceschini L.M."/>
            <person name="Leite T.F."/>
            <person name="Margarido G.R.A."/>
            <person name="Almeida C.A."/>
            <person name="Ferrarezi J.A."/>
            <person name="Labate C.A."/>
        </authorList>
    </citation>
    <scope>NUCLEOTIDE SEQUENCE</scope>
    <source>
        <strain evidence="1">MF-1</strain>
    </source>
</reference>
<comment type="caution">
    <text evidence="1">The sequence shown here is derived from an EMBL/GenBank/DDBJ whole genome shotgun (WGS) entry which is preliminary data.</text>
</comment>
<sequence>MKILQEIQLVKSSISVELGKIHATLTKITLDINDVRKNNKNSAELHKSTIAKLELISNTSGRIESKYQVEDDEVEYLSTTNINDQLKVLKNHVLIVANNTNQVSIHFARSDSERQKFKHEILAHVEQIHKSYESNPHIPIHYTPFSEEKPLKESLNPFLGENAITAKYIPKLERWPTFSGEGEHNHIKFRRTIDMFQEKFSIPDAIILGKLHFLFIRTAKKWCYQMRQDHGKHDWSWWKS</sequence>
<organism evidence="1 2">
    <name type="scientific">Austropuccinia psidii MF-1</name>
    <dbReference type="NCBI Taxonomy" id="1389203"/>
    <lineage>
        <taxon>Eukaryota</taxon>
        <taxon>Fungi</taxon>
        <taxon>Dikarya</taxon>
        <taxon>Basidiomycota</taxon>
        <taxon>Pucciniomycotina</taxon>
        <taxon>Pucciniomycetes</taxon>
        <taxon>Pucciniales</taxon>
        <taxon>Sphaerophragmiaceae</taxon>
        <taxon>Austropuccinia</taxon>
    </lineage>
</organism>
<gene>
    <name evidence="1" type="ORF">O181_041279</name>
</gene>
<name>A0A9Q3HGB9_9BASI</name>